<feature type="region of interest" description="Disordered" evidence="1">
    <location>
        <begin position="131"/>
        <end position="166"/>
    </location>
</feature>
<evidence type="ECO:0000313" key="2">
    <source>
        <dbReference type="EMBL" id="KAK7274407.1"/>
    </source>
</evidence>
<feature type="compositionally biased region" description="Polar residues" evidence="1">
    <location>
        <begin position="97"/>
        <end position="109"/>
    </location>
</feature>
<reference evidence="2 3" key="1">
    <citation type="submission" date="2024-01" db="EMBL/GenBank/DDBJ databases">
        <title>The genomes of 5 underutilized Papilionoideae crops provide insights into root nodulation and disease resistanc.</title>
        <authorList>
            <person name="Yuan L."/>
        </authorList>
    </citation>
    <scope>NUCLEOTIDE SEQUENCE [LARGE SCALE GENOMIC DNA]</scope>
    <source>
        <strain evidence="2">ZHUSHIDOU_FW_LH</strain>
        <tissue evidence="2">Leaf</tissue>
    </source>
</reference>
<comment type="caution">
    <text evidence="2">The sequence shown here is derived from an EMBL/GenBank/DDBJ whole genome shotgun (WGS) entry which is preliminary data.</text>
</comment>
<name>A0AAN9FD90_CROPI</name>
<accession>A0AAN9FD90</accession>
<proteinExistence type="predicted"/>
<feature type="region of interest" description="Disordered" evidence="1">
    <location>
        <begin position="86"/>
        <end position="109"/>
    </location>
</feature>
<keyword evidence="3" id="KW-1185">Reference proteome</keyword>
<evidence type="ECO:0000313" key="3">
    <source>
        <dbReference type="Proteomes" id="UP001372338"/>
    </source>
</evidence>
<dbReference type="AlphaFoldDB" id="A0AAN9FD90"/>
<organism evidence="2 3">
    <name type="scientific">Crotalaria pallida</name>
    <name type="common">Smooth rattlebox</name>
    <name type="synonym">Crotalaria striata</name>
    <dbReference type="NCBI Taxonomy" id="3830"/>
    <lineage>
        <taxon>Eukaryota</taxon>
        <taxon>Viridiplantae</taxon>
        <taxon>Streptophyta</taxon>
        <taxon>Embryophyta</taxon>
        <taxon>Tracheophyta</taxon>
        <taxon>Spermatophyta</taxon>
        <taxon>Magnoliopsida</taxon>
        <taxon>eudicotyledons</taxon>
        <taxon>Gunneridae</taxon>
        <taxon>Pentapetalae</taxon>
        <taxon>rosids</taxon>
        <taxon>fabids</taxon>
        <taxon>Fabales</taxon>
        <taxon>Fabaceae</taxon>
        <taxon>Papilionoideae</taxon>
        <taxon>50 kb inversion clade</taxon>
        <taxon>genistoids sensu lato</taxon>
        <taxon>core genistoids</taxon>
        <taxon>Crotalarieae</taxon>
        <taxon>Crotalaria</taxon>
    </lineage>
</organism>
<sequence>MMRCVFSVDLWERAFNDACERLCPLRGGGHECGCLLVIARLFFTFQKRELNLSLKLCLFEILIMPRTRGRGNRIIVYGRGSRSIEPSLPSPPHVQNPPHSSQSLHSEPQSPGFILSLGTWLLGVMLAIPTTEPQGSDPPVVPSSADSRTDRTVRKNVLYVEPADDP</sequence>
<protein>
    <submittedName>
        <fullName evidence="2">Uncharacterized protein</fullName>
    </submittedName>
</protein>
<gene>
    <name evidence="2" type="ORF">RIF29_15493</name>
</gene>
<dbReference type="EMBL" id="JAYWIO010000003">
    <property type="protein sequence ID" value="KAK7274407.1"/>
    <property type="molecule type" value="Genomic_DNA"/>
</dbReference>
<dbReference type="Proteomes" id="UP001372338">
    <property type="component" value="Unassembled WGS sequence"/>
</dbReference>
<evidence type="ECO:0000256" key="1">
    <source>
        <dbReference type="SAM" id="MobiDB-lite"/>
    </source>
</evidence>